<feature type="domain" description="Luciferase-like" evidence="3">
    <location>
        <begin position="5"/>
        <end position="310"/>
    </location>
</feature>
<dbReference type="Gene3D" id="3.20.20.30">
    <property type="entry name" value="Luciferase-like domain"/>
    <property type="match status" value="1"/>
</dbReference>
<dbReference type="EMBL" id="JPVN01000012">
    <property type="protein sequence ID" value="KGR78361.1"/>
    <property type="molecule type" value="Genomic_DNA"/>
</dbReference>
<evidence type="ECO:0000256" key="2">
    <source>
        <dbReference type="ARBA" id="ARBA00023033"/>
    </source>
</evidence>
<keyword evidence="2" id="KW-0503">Monooxygenase</keyword>
<proteinExistence type="predicted"/>
<dbReference type="InterPro" id="IPR050766">
    <property type="entry name" value="Bact_Lucif_Oxidored"/>
</dbReference>
<dbReference type="InterPro" id="IPR011251">
    <property type="entry name" value="Luciferase-like_dom"/>
</dbReference>
<dbReference type="SUPFAM" id="SSF51679">
    <property type="entry name" value="Bacterial luciferase-like"/>
    <property type="match status" value="1"/>
</dbReference>
<evidence type="ECO:0000256" key="1">
    <source>
        <dbReference type="ARBA" id="ARBA00023002"/>
    </source>
</evidence>
<dbReference type="eggNOG" id="COG2141">
    <property type="taxonomic scope" value="Bacteria"/>
</dbReference>
<dbReference type="PANTHER" id="PTHR30137:SF8">
    <property type="entry name" value="BLR5498 PROTEIN"/>
    <property type="match status" value="1"/>
</dbReference>
<sequence length="348" mass="38495">MSKFEIGVYTLADIGPNPLTGTTISAEERTKEIIEAAKLADDAGLDIFGVGEHHRLDYAVSSPAVLLAAVAMVTKKIRLTSTTSVLSTLDPVRLFEDFAQLDLISGGRAEILAGRGAFIESFPLFGYDLNDYNELFEEHLELLQLLNEKEIVSWEGKFRSALVNAQIAPRPVQKEIPLWIGVGGTYESALRAGRLGVGMALAILGGDPMRFKFLVDGYYEAAKEAGHAKDNLKIGVTGHTYIAETIEQARDEFFPYYANYWTYVNKQRGMGFRITKEGFEGMTAPNSALFVGGPNEIIEKILHQHELFGHQRFLAQVDIGGVPFRDIERTIELLATKVAPVVRKELNK</sequence>
<dbReference type="OrthoDB" id="9776438at2"/>
<dbReference type="RefSeq" id="WP_036186674.1">
    <property type="nucleotide sequence ID" value="NZ_AVDA01000012.1"/>
</dbReference>
<evidence type="ECO:0000313" key="4">
    <source>
        <dbReference type="EMBL" id="KGR78361.1"/>
    </source>
</evidence>
<dbReference type="Pfam" id="PF00296">
    <property type="entry name" value="Bac_luciferase"/>
    <property type="match status" value="1"/>
</dbReference>
<keyword evidence="1" id="KW-0560">Oxidoreductase</keyword>
<dbReference type="AlphaFoldDB" id="A0A0A3I0L4"/>
<gene>
    <name evidence="4" type="ORF">CD29_11625</name>
</gene>
<name>A0A0A3I0L4_9BACL</name>
<evidence type="ECO:0000259" key="3">
    <source>
        <dbReference type="Pfam" id="PF00296"/>
    </source>
</evidence>
<dbReference type="Proteomes" id="UP000030416">
    <property type="component" value="Unassembled WGS sequence"/>
</dbReference>
<dbReference type="PANTHER" id="PTHR30137">
    <property type="entry name" value="LUCIFERASE-LIKE MONOOXYGENASE"/>
    <property type="match status" value="1"/>
</dbReference>
<dbReference type="CDD" id="cd00347">
    <property type="entry name" value="Flavin_utilizing_monoxygenases"/>
    <property type="match status" value="1"/>
</dbReference>
<dbReference type="STRING" id="1384049.CD29_11625"/>
<dbReference type="GO" id="GO:0004497">
    <property type="term" value="F:monooxygenase activity"/>
    <property type="evidence" value="ECO:0007669"/>
    <property type="project" value="UniProtKB-KW"/>
</dbReference>
<comment type="caution">
    <text evidence="4">The sequence shown here is derived from an EMBL/GenBank/DDBJ whole genome shotgun (WGS) entry which is preliminary data.</text>
</comment>
<dbReference type="GO" id="GO:0005829">
    <property type="term" value="C:cytosol"/>
    <property type="evidence" value="ECO:0007669"/>
    <property type="project" value="TreeGrafter"/>
</dbReference>
<accession>A0A0A3I0L4</accession>
<reference evidence="4 5" key="1">
    <citation type="submission" date="2014-02" db="EMBL/GenBank/DDBJ databases">
        <title>Draft genome sequence of Lysinibacillus manganicus DSM 26584T.</title>
        <authorList>
            <person name="Zhang F."/>
            <person name="Wang G."/>
            <person name="Zhang L."/>
        </authorList>
    </citation>
    <scope>NUCLEOTIDE SEQUENCE [LARGE SCALE GENOMIC DNA]</scope>
    <source>
        <strain evidence="4 5">DSM 26584</strain>
    </source>
</reference>
<protein>
    <submittedName>
        <fullName evidence="4">Luciferase</fullName>
    </submittedName>
</protein>
<dbReference type="GO" id="GO:0016705">
    <property type="term" value="F:oxidoreductase activity, acting on paired donors, with incorporation or reduction of molecular oxygen"/>
    <property type="evidence" value="ECO:0007669"/>
    <property type="project" value="InterPro"/>
</dbReference>
<evidence type="ECO:0000313" key="5">
    <source>
        <dbReference type="Proteomes" id="UP000030416"/>
    </source>
</evidence>
<organism evidence="4 5">
    <name type="scientific">Ureibacillus manganicus DSM 26584</name>
    <dbReference type="NCBI Taxonomy" id="1384049"/>
    <lineage>
        <taxon>Bacteria</taxon>
        <taxon>Bacillati</taxon>
        <taxon>Bacillota</taxon>
        <taxon>Bacilli</taxon>
        <taxon>Bacillales</taxon>
        <taxon>Caryophanaceae</taxon>
        <taxon>Ureibacillus</taxon>
    </lineage>
</organism>
<dbReference type="InterPro" id="IPR036661">
    <property type="entry name" value="Luciferase-like_sf"/>
</dbReference>
<keyword evidence="5" id="KW-1185">Reference proteome</keyword>